<keyword evidence="3 4" id="KW-0961">Cell wall biogenesis/degradation</keyword>
<dbReference type="EMBL" id="CP104694">
    <property type="protein sequence ID" value="UXI67998.1"/>
    <property type="molecule type" value="Genomic_DNA"/>
</dbReference>
<feature type="region of interest" description="Disordered" evidence="6">
    <location>
        <begin position="209"/>
        <end position="230"/>
    </location>
</feature>
<dbReference type="CDD" id="cd22268">
    <property type="entry name" value="DPBB_RlpA-like"/>
    <property type="match status" value="1"/>
</dbReference>
<keyword evidence="4" id="KW-1003">Cell membrane</keyword>
<evidence type="ECO:0000256" key="1">
    <source>
        <dbReference type="ARBA" id="ARBA00022729"/>
    </source>
</evidence>
<keyword evidence="9" id="KW-1185">Reference proteome</keyword>
<protein>
    <recommendedName>
        <fullName evidence="4">Endolytic peptidoglycan transglycosylase RlpA</fullName>
        <ecNumber evidence="4">4.2.2.-</ecNumber>
    </recommendedName>
</protein>
<dbReference type="Gene3D" id="3.30.70.1070">
    <property type="entry name" value="Sporulation related repeat"/>
    <property type="match status" value="1"/>
</dbReference>
<keyword evidence="1" id="KW-0732">Signal</keyword>
<evidence type="ECO:0000256" key="5">
    <source>
        <dbReference type="RuleBase" id="RU003495"/>
    </source>
</evidence>
<comment type="function">
    <text evidence="4">Lytic transglycosylase with a strong preference for naked glycan strands that lack stem peptides.</text>
</comment>
<comment type="subcellular location">
    <subcellularLocation>
        <location evidence="4">Cell membrane</location>
        <topology evidence="4">Lipid-anchor</topology>
    </subcellularLocation>
</comment>
<dbReference type="InterPro" id="IPR007730">
    <property type="entry name" value="SPOR-like_dom"/>
</dbReference>
<name>A0ABY6BD81_9GAMM</name>
<reference evidence="8" key="1">
    <citation type="submission" date="2022-09" db="EMBL/GenBank/DDBJ databases">
        <title>Tahibacter sp. nov., isolated from a fresh water.</title>
        <authorList>
            <person name="Baek J.H."/>
            <person name="Lee J.K."/>
            <person name="Kim J.M."/>
            <person name="Jeon C.O."/>
        </authorList>
    </citation>
    <scope>NUCLEOTIDE SEQUENCE</scope>
    <source>
        <strain evidence="8">W38</strain>
    </source>
</reference>
<evidence type="ECO:0000256" key="2">
    <source>
        <dbReference type="ARBA" id="ARBA00023239"/>
    </source>
</evidence>
<evidence type="ECO:0000313" key="9">
    <source>
        <dbReference type="Proteomes" id="UP001064632"/>
    </source>
</evidence>
<dbReference type="EC" id="4.2.2.-" evidence="4"/>
<dbReference type="HAMAP" id="MF_02071">
    <property type="entry name" value="RlpA"/>
    <property type="match status" value="1"/>
</dbReference>
<dbReference type="InterPro" id="IPR012997">
    <property type="entry name" value="RplA"/>
</dbReference>
<keyword evidence="4" id="KW-0449">Lipoprotein</keyword>
<keyword evidence="4" id="KW-0564">Palmitate</keyword>
<dbReference type="InterPro" id="IPR036680">
    <property type="entry name" value="SPOR-like_sf"/>
</dbReference>
<dbReference type="InterPro" id="IPR009009">
    <property type="entry name" value="RlpA-like_DPBB"/>
</dbReference>
<evidence type="ECO:0000313" key="8">
    <source>
        <dbReference type="EMBL" id="UXI67998.1"/>
    </source>
</evidence>
<evidence type="ECO:0000256" key="3">
    <source>
        <dbReference type="ARBA" id="ARBA00023316"/>
    </source>
</evidence>
<dbReference type="PROSITE" id="PS51724">
    <property type="entry name" value="SPOR"/>
    <property type="match status" value="1"/>
</dbReference>
<organism evidence="8 9">
    <name type="scientific">Tahibacter amnicola</name>
    <dbReference type="NCBI Taxonomy" id="2976241"/>
    <lineage>
        <taxon>Bacteria</taxon>
        <taxon>Pseudomonadati</taxon>
        <taxon>Pseudomonadota</taxon>
        <taxon>Gammaproteobacteria</taxon>
        <taxon>Lysobacterales</taxon>
        <taxon>Rhodanobacteraceae</taxon>
        <taxon>Tahibacter</taxon>
    </lineage>
</organism>
<dbReference type="Proteomes" id="UP001064632">
    <property type="component" value="Chromosome"/>
</dbReference>
<dbReference type="NCBIfam" id="TIGR00413">
    <property type="entry name" value="rlpA"/>
    <property type="match status" value="1"/>
</dbReference>
<dbReference type="SUPFAM" id="SSF110997">
    <property type="entry name" value="Sporulation related repeat"/>
    <property type="match status" value="1"/>
</dbReference>
<keyword evidence="4" id="KW-0472">Membrane</keyword>
<proteinExistence type="inferred from homology"/>
<feature type="compositionally biased region" description="Basic and acidic residues" evidence="6">
    <location>
        <begin position="43"/>
        <end position="60"/>
    </location>
</feature>
<dbReference type="SUPFAM" id="SSF50685">
    <property type="entry name" value="Barwin-like endoglucanases"/>
    <property type="match status" value="1"/>
</dbReference>
<dbReference type="PANTHER" id="PTHR34183">
    <property type="entry name" value="ENDOLYTIC PEPTIDOGLYCAN TRANSGLYCOSYLASE RLPA"/>
    <property type="match status" value="1"/>
</dbReference>
<dbReference type="Pfam" id="PF05036">
    <property type="entry name" value="SPOR"/>
    <property type="match status" value="1"/>
</dbReference>
<dbReference type="PROSITE" id="PS51257">
    <property type="entry name" value="PROKAR_LIPOPROTEIN"/>
    <property type="match status" value="1"/>
</dbReference>
<dbReference type="PANTHER" id="PTHR34183:SF1">
    <property type="entry name" value="ENDOLYTIC PEPTIDOGLYCAN TRANSGLYCOSYLASE RLPA"/>
    <property type="match status" value="1"/>
</dbReference>
<accession>A0ABY6BD81</accession>
<dbReference type="RefSeq" id="WP_261694966.1">
    <property type="nucleotide sequence ID" value="NZ_CP104694.1"/>
</dbReference>
<dbReference type="Pfam" id="PF03330">
    <property type="entry name" value="DPBB_1"/>
    <property type="match status" value="1"/>
</dbReference>
<sequence>MNKVRLAVVALVALGVSACGGRRSHRPPPPPPSPTAPSASTHEPVDDTRRAQADRYREAQDSGPSKAIDVATIPEPTPQAEPLSRYGNRSPYSVLGKTYHVLPSANGYVERGISSWYGNKFHGYMTSSFEPYDMYKFTAAHKSLPLPSWARVTNLENGKSVVVRINDRGPFHDNRLIDLSYAAAVKIGVWPKGTGLVEVRTIGPGEAKAELPPSTFARMPPRPKPAPKPVLAAPRPVPPPAPGSEPHIYLQVGSYGEAANAARVARRMEEANLGAVQVVEADVNGRKVRRVRIGPLRNVDEADHLTSEIRRMGLGDARVAID</sequence>
<gene>
    <name evidence="4" type="primary">rlpA</name>
    <name evidence="8" type="ORF">N4264_25270</name>
</gene>
<evidence type="ECO:0000256" key="6">
    <source>
        <dbReference type="SAM" id="MobiDB-lite"/>
    </source>
</evidence>
<evidence type="ECO:0000256" key="4">
    <source>
        <dbReference type="HAMAP-Rule" id="MF_02071"/>
    </source>
</evidence>
<feature type="domain" description="SPOR" evidence="7">
    <location>
        <begin position="242"/>
        <end position="322"/>
    </location>
</feature>
<comment type="similarity">
    <text evidence="4 5">Belongs to the RlpA family.</text>
</comment>
<evidence type="ECO:0000259" key="7">
    <source>
        <dbReference type="PROSITE" id="PS51724"/>
    </source>
</evidence>
<feature type="region of interest" description="Disordered" evidence="6">
    <location>
        <begin position="19"/>
        <end position="86"/>
    </location>
</feature>
<dbReference type="Gene3D" id="2.40.40.10">
    <property type="entry name" value="RlpA-like domain"/>
    <property type="match status" value="1"/>
</dbReference>
<keyword evidence="2 4" id="KW-0456">Lyase</keyword>
<dbReference type="InterPro" id="IPR034718">
    <property type="entry name" value="RlpA"/>
</dbReference>
<dbReference type="InterPro" id="IPR036908">
    <property type="entry name" value="RlpA-like_sf"/>
</dbReference>